<evidence type="ECO:0000256" key="1">
    <source>
        <dbReference type="SAM" id="Coils"/>
    </source>
</evidence>
<dbReference type="Gene3D" id="1.20.120.20">
    <property type="entry name" value="Apolipoprotein"/>
    <property type="match status" value="1"/>
</dbReference>
<dbReference type="HOGENOM" id="CLU_1591814_0_0_0"/>
<dbReference type="PATRIC" id="fig|937777.3.peg.2488"/>
<feature type="region of interest" description="Disordered" evidence="2">
    <location>
        <begin position="134"/>
        <end position="167"/>
    </location>
</feature>
<sequence>MEKTEIHGRAAKLIARQEKQIRELETRLKTLAKTQRRSGGSLRRLMLLSLGGYLLWRNQTVRSKVTGALDNLNPQTQDQLRRVGEAVRGGVDAVKRGERPMDAVKSAAQDVQQTLSKSVSNATSEVRLVAEEVQRDSDRALRDAQEQAHDFSDDVQRRLDEERRKDV</sequence>
<gene>
    <name evidence="3" type="ordered locus">Deipe_2482</name>
</gene>
<proteinExistence type="predicted"/>
<feature type="coiled-coil region" evidence="1">
    <location>
        <begin position="7"/>
        <end position="34"/>
    </location>
</feature>
<dbReference type="AlphaFoldDB" id="L0A3D6"/>
<keyword evidence="4" id="KW-1185">Reference proteome</keyword>
<evidence type="ECO:0000313" key="3">
    <source>
        <dbReference type="EMBL" id="AFZ67954.1"/>
    </source>
</evidence>
<protein>
    <submittedName>
        <fullName evidence="3">Uncharacterized protein</fullName>
    </submittedName>
</protein>
<organism evidence="3 4">
    <name type="scientific">Deinococcus peraridilitoris (strain DSM 19664 / LMG 22246 / CIP 109416 / KR-200)</name>
    <dbReference type="NCBI Taxonomy" id="937777"/>
    <lineage>
        <taxon>Bacteria</taxon>
        <taxon>Thermotogati</taxon>
        <taxon>Deinococcota</taxon>
        <taxon>Deinococci</taxon>
        <taxon>Deinococcales</taxon>
        <taxon>Deinococcaceae</taxon>
        <taxon>Deinococcus</taxon>
    </lineage>
</organism>
<dbReference type="RefSeq" id="WP_015236256.1">
    <property type="nucleotide sequence ID" value="NC_019793.1"/>
</dbReference>
<dbReference type="Proteomes" id="UP000010467">
    <property type="component" value="Chromosome"/>
</dbReference>
<dbReference type="KEGG" id="dpd:Deipe_2482"/>
<evidence type="ECO:0000256" key="2">
    <source>
        <dbReference type="SAM" id="MobiDB-lite"/>
    </source>
</evidence>
<dbReference type="EMBL" id="CP003382">
    <property type="protein sequence ID" value="AFZ67954.1"/>
    <property type="molecule type" value="Genomic_DNA"/>
</dbReference>
<keyword evidence="1" id="KW-0175">Coiled coil</keyword>
<dbReference type="STRING" id="937777.Deipe_2482"/>
<name>L0A3D6_DEIPD</name>
<reference evidence="4" key="1">
    <citation type="submission" date="2012-03" db="EMBL/GenBank/DDBJ databases">
        <title>Complete sequence of chromosome of Deinococcus peraridilitoris DSM 19664.</title>
        <authorList>
            <person name="Lucas S."/>
            <person name="Copeland A."/>
            <person name="Lapidus A."/>
            <person name="Glavina del Rio T."/>
            <person name="Dalin E."/>
            <person name="Tice H."/>
            <person name="Bruce D."/>
            <person name="Goodwin L."/>
            <person name="Pitluck S."/>
            <person name="Peters L."/>
            <person name="Mikhailova N."/>
            <person name="Lu M."/>
            <person name="Kyrpides N."/>
            <person name="Mavromatis K."/>
            <person name="Ivanova N."/>
            <person name="Brettin T."/>
            <person name="Detter J.C."/>
            <person name="Han C."/>
            <person name="Larimer F."/>
            <person name="Land M."/>
            <person name="Hauser L."/>
            <person name="Markowitz V."/>
            <person name="Cheng J.-F."/>
            <person name="Hugenholtz P."/>
            <person name="Woyke T."/>
            <person name="Wu D."/>
            <person name="Pukall R."/>
            <person name="Steenblock K."/>
            <person name="Brambilla E."/>
            <person name="Klenk H.-P."/>
            <person name="Eisen J.A."/>
        </authorList>
    </citation>
    <scope>NUCLEOTIDE SEQUENCE [LARGE SCALE GENOMIC DNA]</scope>
    <source>
        <strain evidence="4">DSM 19664 / LMG 22246 / CIP 109416 / KR-200</strain>
    </source>
</reference>
<evidence type="ECO:0000313" key="4">
    <source>
        <dbReference type="Proteomes" id="UP000010467"/>
    </source>
</evidence>
<accession>L0A3D6</accession>